<dbReference type="InterPro" id="IPR058574">
    <property type="entry name" value="DUF6079_6th"/>
</dbReference>
<dbReference type="EMBL" id="FSQZ01000001">
    <property type="protein sequence ID" value="SIN70165.1"/>
    <property type="molecule type" value="Genomic_DNA"/>
</dbReference>
<organism evidence="7 8">
    <name type="scientific">Acetomicrobium flavidum</name>
    <dbReference type="NCBI Taxonomy" id="49896"/>
    <lineage>
        <taxon>Bacteria</taxon>
        <taxon>Thermotogati</taxon>
        <taxon>Synergistota</taxon>
        <taxon>Synergistia</taxon>
        <taxon>Synergistales</taxon>
        <taxon>Acetomicrobiaceae</taxon>
        <taxon>Acetomicrobium</taxon>
    </lineage>
</organism>
<dbReference type="InterPro" id="IPR058569">
    <property type="entry name" value="DUF6079_2nd"/>
</dbReference>
<reference evidence="7 8" key="1">
    <citation type="submission" date="2016-11" db="EMBL/GenBank/DDBJ databases">
        <authorList>
            <person name="Varghese N."/>
            <person name="Submissions S."/>
        </authorList>
    </citation>
    <scope>NUCLEOTIDE SEQUENCE [LARGE SCALE GENOMIC DNA]</scope>
    <source>
        <strain evidence="7 8">DSM 20664</strain>
    </source>
</reference>
<evidence type="ECO:0000313" key="8">
    <source>
        <dbReference type="Proteomes" id="UP000185093"/>
    </source>
</evidence>
<dbReference type="InterPro" id="IPR058573">
    <property type="entry name" value="DUF6079_5th"/>
</dbReference>
<evidence type="ECO:0000259" key="6">
    <source>
        <dbReference type="Pfam" id="PF26388"/>
    </source>
</evidence>
<feature type="domain" description="DUF6079" evidence="2">
    <location>
        <begin position="263"/>
        <end position="474"/>
    </location>
</feature>
<dbReference type="Gene3D" id="3.40.50.300">
    <property type="entry name" value="P-loop containing nucleotide triphosphate hydrolases"/>
    <property type="match status" value="1"/>
</dbReference>
<dbReference type="Pfam" id="PF26387">
    <property type="entry name" value="DUF6079_5th"/>
    <property type="match status" value="1"/>
</dbReference>
<feature type="domain" description="DUF6079" evidence="3">
    <location>
        <begin position="480"/>
        <end position="700"/>
    </location>
</feature>
<evidence type="ECO:0000313" key="7">
    <source>
        <dbReference type="EMBL" id="SIN70165.1"/>
    </source>
</evidence>
<sequence length="1265" mass="145368">MKYRDLIQFEPIETVIQLRDANEFTKARQLVSTYVISDEMAEKLTNIVFPQLQFDSPSDNKALLIVGNYGTGKSHLMSVISSIAEHETLLSALNNEKVATSAQTIAGKFKVVRREIGSTKMSLRDIVTFYLEDALKDMGITYTFPDASQIPTNKQAFEEMMASFQTVFPDHGLLLVVDELLDYLRTRRDQELISDLSFLREIGEVCKYLRFRFIAGVQEAIFDNPRFANVAEQLSWVKSRFEQIVIFRKDIKFVVAERLLKKTAEQQVRIRSYLTPFAKFYGRMNERMDEFVRLFPIHPDYIDVFEQIRIIEKRQILKTLSYTIKNLIAEEVPTDRPGIIAYDSYWATIKSDPSFRAIPDVREVIDVSQTLESRVEQAFTRPQYRPLAIKIIHALSVHRLTTGDIYAPLGATAEELRDTLCLYQPGIEELGGEPADDLLTHIKMILNEIKKTVSGQFISFNKDNNQWYLDLKKSEDYDAIIERRSESIDDNALDRGYYDALKNLMEKTDNPTYVTGYKIWEHELLWPERNVARKGYLFFGAPNERSTAVPPRDFYIYFIQPFDPPYFKDEKKADEIFFRLTNVDENFKVMLARYAAALDLASISSGNAVNIYKSKALGFWKEIVMWLQKNAINVFSVVYRGSTKSFDEALRYVSNASSELGARAHQVAHYLQTPDTSSFGFRDLVNVVAGTMLSAHFLDQAPEYPRFSVPITSQNRERAVQDALRAIAGQRTKQATAVLDALELLDGERLDPAKSRYAKHILDILGKKGHGQVVNRSELIQSFNDVEYFALDKGYRLEPEWVVVLLAALVYSGDIVLSIPGRKFDATALSELAAEPISELVNFKHIERPKEWNLPALGALFELLDLTPGMVRLIALGKDDPVVEMQKKVNEYLERIVLAQQTLRQGITFWGEYILDESAQREYSSALEQMKSFLESLRAFNTSGKLKNFHYDEVQEIKRYEDNLKSLLQVEFLRDLLNDLKDIVSYLSNAEKLMPKDHEWNKKAREIRAQTITSIKSKWMDAVGDRLNCGSGDLLPKLWRDLTNLKESYINAYLDMHTKARLGVNEDRRKKELMNNDERLKALRDLASIDLMPQSQLIELEGRLISLKSCFKLTEHDLVVKPECPYCSFRPAVETPLRSAAIELESLDERLDNLFNEWTVTLLTNLEDPTVQNNLDLLKPEDRKQIEKFMEERRLPDVLGKDFIRAIQEVLSGLVKIEVKIEDLHQALLAGGSPVTLDEMKKRFEAYLTELARGKEPNKVRIVLE</sequence>
<dbReference type="RefSeq" id="WP_074199669.1">
    <property type="nucleotide sequence ID" value="NZ_FSQZ01000001.1"/>
</dbReference>
<dbReference type="Pfam" id="PF26384">
    <property type="entry name" value="DUF6079_3rd"/>
    <property type="match status" value="1"/>
</dbReference>
<protein>
    <recommendedName>
        <fullName evidence="9">ATP-binding protein</fullName>
    </recommendedName>
</protein>
<dbReference type="Pfam" id="PF26383">
    <property type="entry name" value="DUF6079_2nd"/>
    <property type="match status" value="1"/>
</dbReference>
<dbReference type="InterPro" id="IPR045725">
    <property type="entry name" value="DUF6079_N"/>
</dbReference>
<dbReference type="Pfam" id="PF26388">
    <property type="entry name" value="DUF6079_6th"/>
    <property type="match status" value="1"/>
</dbReference>
<comment type="caution">
    <text evidence="7">The sequence shown here is derived from an EMBL/GenBank/DDBJ whole genome shotgun (WGS) entry which is preliminary data.</text>
</comment>
<feature type="domain" description="DUF6079" evidence="1">
    <location>
        <begin position="19"/>
        <end position="248"/>
    </location>
</feature>
<dbReference type="InterPro" id="IPR027417">
    <property type="entry name" value="P-loop_NTPase"/>
</dbReference>
<evidence type="ECO:0000259" key="3">
    <source>
        <dbReference type="Pfam" id="PF26384"/>
    </source>
</evidence>
<dbReference type="Pfam" id="PF26385">
    <property type="entry name" value="DUF6079_4th"/>
    <property type="match status" value="1"/>
</dbReference>
<feature type="domain" description="DUF6079" evidence="6">
    <location>
        <begin position="1065"/>
        <end position="1157"/>
    </location>
</feature>
<name>A0ABY1JDT1_9BACT</name>
<evidence type="ECO:0000259" key="5">
    <source>
        <dbReference type="Pfam" id="PF26387"/>
    </source>
</evidence>
<feature type="domain" description="DUF6079" evidence="5">
    <location>
        <begin position="853"/>
        <end position="1057"/>
    </location>
</feature>
<evidence type="ECO:0000259" key="4">
    <source>
        <dbReference type="Pfam" id="PF26385"/>
    </source>
</evidence>
<dbReference type="InterPro" id="IPR058572">
    <property type="entry name" value="DUF6079_4th"/>
</dbReference>
<dbReference type="Pfam" id="PF19557">
    <property type="entry name" value="DUF6079_1st"/>
    <property type="match status" value="1"/>
</dbReference>
<evidence type="ECO:0000259" key="2">
    <source>
        <dbReference type="Pfam" id="PF26383"/>
    </source>
</evidence>
<evidence type="ECO:0000259" key="1">
    <source>
        <dbReference type="Pfam" id="PF19557"/>
    </source>
</evidence>
<evidence type="ECO:0008006" key="9">
    <source>
        <dbReference type="Google" id="ProtNLM"/>
    </source>
</evidence>
<feature type="domain" description="DUF6079" evidence="4">
    <location>
        <begin position="716"/>
        <end position="848"/>
    </location>
</feature>
<gene>
    <name evidence="7" type="ORF">SAMN05444368_1310</name>
</gene>
<proteinExistence type="predicted"/>
<dbReference type="InterPro" id="IPR058571">
    <property type="entry name" value="DUF6079_3rd"/>
</dbReference>
<dbReference type="Proteomes" id="UP000185093">
    <property type="component" value="Unassembled WGS sequence"/>
</dbReference>
<accession>A0ABY1JDT1</accession>
<keyword evidence="8" id="KW-1185">Reference proteome</keyword>